<evidence type="ECO:0000313" key="5">
    <source>
        <dbReference type="Proteomes" id="UP000317036"/>
    </source>
</evidence>
<dbReference type="Gene3D" id="3.20.20.370">
    <property type="entry name" value="Glycoside hydrolase/deacetylase"/>
    <property type="match status" value="1"/>
</dbReference>
<keyword evidence="5" id="KW-1185">Reference proteome</keyword>
<sequence>MKKKLLVGVITFVVLTACLYANTIKSTKYENKVAVLEYHHIDPEESEFTISPERFSDQLNALKEQNFHVISMEDFVLFLRNQKPVPPKAVVITFDDGYESFYKYAYPELKKQGMSATNFLIVGSVDKTEETPPFMTWDEIMQMHEQGFSFYSHTFDSHDFREGNNGKQVSPVTNPIYLDKEGRLETENEYKQRIQTDLLHAQEVLHDRLGDPFSLLCLPHGRYTSKSIDYAKTAGIEYFITGDYGMNASGQILIDRISAGVPTLTGKQLVQKIYWENTWIGAAEDLAKNIVLKIRYTFF</sequence>
<dbReference type="EMBL" id="VNJI01000003">
    <property type="protein sequence ID" value="TVY11361.1"/>
    <property type="molecule type" value="Genomic_DNA"/>
</dbReference>
<dbReference type="InterPro" id="IPR002509">
    <property type="entry name" value="NODB_dom"/>
</dbReference>
<dbReference type="Pfam" id="PF01522">
    <property type="entry name" value="Polysacc_deac_1"/>
    <property type="match status" value="1"/>
</dbReference>
<dbReference type="GO" id="GO:0016810">
    <property type="term" value="F:hydrolase activity, acting on carbon-nitrogen (but not peptide) bonds"/>
    <property type="evidence" value="ECO:0007669"/>
    <property type="project" value="InterPro"/>
</dbReference>
<organism evidence="4 5">
    <name type="scientific">Paenibacillus cremeus</name>
    <dbReference type="NCBI Taxonomy" id="2163881"/>
    <lineage>
        <taxon>Bacteria</taxon>
        <taxon>Bacillati</taxon>
        <taxon>Bacillota</taxon>
        <taxon>Bacilli</taxon>
        <taxon>Bacillales</taxon>
        <taxon>Paenibacillaceae</taxon>
        <taxon>Paenibacillus</taxon>
    </lineage>
</organism>
<dbReference type="PANTHER" id="PTHR34216:SF3">
    <property type="entry name" value="POLY-BETA-1,6-N-ACETYL-D-GLUCOSAMINE N-DEACETYLASE"/>
    <property type="match status" value="1"/>
</dbReference>
<accession>A0A559KGW8</accession>
<dbReference type="AlphaFoldDB" id="A0A559KGW8"/>
<evidence type="ECO:0000256" key="1">
    <source>
        <dbReference type="ARBA" id="ARBA00004613"/>
    </source>
</evidence>
<dbReference type="RefSeq" id="WP_144843406.1">
    <property type="nucleotide sequence ID" value="NZ_VNJI01000003.1"/>
</dbReference>
<dbReference type="InterPro" id="IPR011330">
    <property type="entry name" value="Glyco_hydro/deAcase_b/a-brl"/>
</dbReference>
<reference evidence="4 5" key="1">
    <citation type="submission" date="2019-07" db="EMBL/GenBank/DDBJ databases">
        <authorList>
            <person name="Kim J."/>
        </authorList>
    </citation>
    <scope>NUCLEOTIDE SEQUENCE [LARGE SCALE GENOMIC DNA]</scope>
    <source>
        <strain evidence="4 5">JC52</strain>
    </source>
</reference>
<dbReference type="PROSITE" id="PS51677">
    <property type="entry name" value="NODB"/>
    <property type="match status" value="1"/>
</dbReference>
<evidence type="ECO:0000313" key="4">
    <source>
        <dbReference type="EMBL" id="TVY11361.1"/>
    </source>
</evidence>
<dbReference type="SUPFAM" id="SSF88713">
    <property type="entry name" value="Glycoside hydrolase/deacetylase"/>
    <property type="match status" value="1"/>
</dbReference>
<comment type="caution">
    <text evidence="4">The sequence shown here is derived from an EMBL/GenBank/DDBJ whole genome shotgun (WGS) entry which is preliminary data.</text>
</comment>
<dbReference type="CDD" id="cd10918">
    <property type="entry name" value="CE4_NodB_like_5s_6s"/>
    <property type="match status" value="1"/>
</dbReference>
<dbReference type="Proteomes" id="UP000317036">
    <property type="component" value="Unassembled WGS sequence"/>
</dbReference>
<dbReference type="GO" id="GO:0005576">
    <property type="term" value="C:extracellular region"/>
    <property type="evidence" value="ECO:0007669"/>
    <property type="project" value="UniProtKB-SubCell"/>
</dbReference>
<dbReference type="OrthoDB" id="9778320at2"/>
<evidence type="ECO:0000256" key="2">
    <source>
        <dbReference type="ARBA" id="ARBA00022729"/>
    </source>
</evidence>
<dbReference type="InterPro" id="IPR051398">
    <property type="entry name" value="Polysacch_Deacetylase"/>
</dbReference>
<proteinExistence type="predicted"/>
<name>A0A559KGW8_9BACL</name>
<comment type="subcellular location">
    <subcellularLocation>
        <location evidence="1">Secreted</location>
    </subcellularLocation>
</comment>
<dbReference type="PROSITE" id="PS51257">
    <property type="entry name" value="PROKAR_LIPOPROTEIN"/>
    <property type="match status" value="1"/>
</dbReference>
<dbReference type="PANTHER" id="PTHR34216">
    <property type="match status" value="1"/>
</dbReference>
<evidence type="ECO:0000259" key="3">
    <source>
        <dbReference type="PROSITE" id="PS51677"/>
    </source>
</evidence>
<protein>
    <submittedName>
        <fullName evidence="4">Polysaccharide deacetylase family protein</fullName>
    </submittedName>
</protein>
<gene>
    <name evidence="4" type="ORF">FPZ49_03795</name>
</gene>
<feature type="domain" description="NodB homology" evidence="3">
    <location>
        <begin position="88"/>
        <end position="299"/>
    </location>
</feature>
<dbReference type="GO" id="GO:0005975">
    <property type="term" value="P:carbohydrate metabolic process"/>
    <property type="evidence" value="ECO:0007669"/>
    <property type="project" value="InterPro"/>
</dbReference>
<keyword evidence="2" id="KW-0732">Signal</keyword>